<accession>A0A250L1V7</accession>
<dbReference type="GO" id="GO:0016020">
    <property type="term" value="C:membrane"/>
    <property type="evidence" value="ECO:0007669"/>
    <property type="project" value="UniProtKB-SubCell"/>
</dbReference>
<name>A0A250L1V7_9GAMM</name>
<gene>
    <name evidence="6" type="ORF">sS8_4369</name>
</gene>
<dbReference type="KEGG" id="mmai:sS8_4369"/>
<evidence type="ECO:0000256" key="2">
    <source>
        <dbReference type="ARBA" id="ARBA00022692"/>
    </source>
</evidence>
<keyword evidence="4 5" id="KW-0472">Membrane</keyword>
<dbReference type="RefSeq" id="WP_170161201.1">
    <property type="nucleotide sequence ID" value="NZ_AP017928.1"/>
</dbReference>
<feature type="transmembrane region" description="Helical" evidence="5">
    <location>
        <begin position="121"/>
        <end position="141"/>
    </location>
</feature>
<keyword evidence="7" id="KW-1185">Reference proteome</keyword>
<dbReference type="Pfam" id="PF01124">
    <property type="entry name" value="MAPEG"/>
    <property type="match status" value="1"/>
</dbReference>
<comment type="subcellular location">
    <subcellularLocation>
        <location evidence="1">Membrane</location>
    </subcellularLocation>
</comment>
<dbReference type="InterPro" id="IPR001129">
    <property type="entry name" value="Membr-assoc_MAPEG"/>
</dbReference>
<organism evidence="6 7">
    <name type="scientific">Methylocaldum marinum</name>
    <dbReference type="NCBI Taxonomy" id="1432792"/>
    <lineage>
        <taxon>Bacteria</taxon>
        <taxon>Pseudomonadati</taxon>
        <taxon>Pseudomonadota</taxon>
        <taxon>Gammaproteobacteria</taxon>
        <taxon>Methylococcales</taxon>
        <taxon>Methylococcaceae</taxon>
        <taxon>Methylocaldum</taxon>
    </lineage>
</organism>
<evidence type="ECO:0000256" key="4">
    <source>
        <dbReference type="ARBA" id="ARBA00023136"/>
    </source>
</evidence>
<dbReference type="SUPFAM" id="SSF161084">
    <property type="entry name" value="MAPEG domain-like"/>
    <property type="match status" value="1"/>
</dbReference>
<dbReference type="InterPro" id="IPR023352">
    <property type="entry name" value="MAPEG-like_dom_sf"/>
</dbReference>
<feature type="transmembrane region" description="Helical" evidence="5">
    <location>
        <begin position="173"/>
        <end position="192"/>
    </location>
</feature>
<sequence>MTNPSRQHGHLQADWPSEKAPRDTLVRTYTLVGIILAVFAEGLAAVVRMTPATGDGQLNPGMLIEPVVALAGLTAIVTVLMIVYRNLAFIRGMASERYFRTYASEAPAEWIERPARAYMNLLELPVLFYVVCSFMLTTGKFDRVQVALAWIFVATRCTHALIHIGSNYVPIRFAAFFAGFITLIVIWTRFAAQNI</sequence>
<dbReference type="EMBL" id="AP017928">
    <property type="protein sequence ID" value="BBA36299.1"/>
    <property type="molecule type" value="Genomic_DNA"/>
</dbReference>
<feature type="transmembrane region" description="Helical" evidence="5">
    <location>
        <begin position="29"/>
        <end position="47"/>
    </location>
</feature>
<protein>
    <recommendedName>
        <fullName evidence="8">MAPEG family protein</fullName>
    </recommendedName>
</protein>
<keyword evidence="3 5" id="KW-1133">Transmembrane helix</keyword>
<evidence type="ECO:0000256" key="5">
    <source>
        <dbReference type="SAM" id="Phobius"/>
    </source>
</evidence>
<keyword evidence="2 5" id="KW-0812">Transmembrane</keyword>
<reference evidence="6 7" key="1">
    <citation type="submission" date="2016-12" db="EMBL/GenBank/DDBJ databases">
        <title>Genome sequencing of Methylocaldum marinum.</title>
        <authorList>
            <person name="Takeuchi M."/>
            <person name="Kamagata Y."/>
            <person name="Hiraoka S."/>
            <person name="Oshima K."/>
            <person name="Hattori M."/>
            <person name="Iwasaki W."/>
        </authorList>
    </citation>
    <scope>NUCLEOTIDE SEQUENCE [LARGE SCALE GENOMIC DNA]</scope>
    <source>
        <strain evidence="6 7">S8</strain>
    </source>
</reference>
<proteinExistence type="predicted"/>
<evidence type="ECO:0008006" key="8">
    <source>
        <dbReference type="Google" id="ProtNLM"/>
    </source>
</evidence>
<dbReference type="Proteomes" id="UP000266313">
    <property type="component" value="Chromosome"/>
</dbReference>
<evidence type="ECO:0000313" key="6">
    <source>
        <dbReference type="EMBL" id="BBA36299.1"/>
    </source>
</evidence>
<dbReference type="AlphaFoldDB" id="A0A250L1V7"/>
<feature type="transmembrane region" description="Helical" evidence="5">
    <location>
        <begin position="67"/>
        <end position="87"/>
    </location>
</feature>
<evidence type="ECO:0000313" key="7">
    <source>
        <dbReference type="Proteomes" id="UP000266313"/>
    </source>
</evidence>
<evidence type="ECO:0000256" key="3">
    <source>
        <dbReference type="ARBA" id="ARBA00022989"/>
    </source>
</evidence>
<dbReference type="Gene3D" id="1.20.120.550">
    <property type="entry name" value="Membrane associated eicosanoid/glutathione metabolism-like domain"/>
    <property type="match status" value="1"/>
</dbReference>
<evidence type="ECO:0000256" key="1">
    <source>
        <dbReference type="ARBA" id="ARBA00004370"/>
    </source>
</evidence>